<dbReference type="SUPFAM" id="SSF63829">
    <property type="entry name" value="Calcium-dependent phosphotriesterase"/>
    <property type="match status" value="1"/>
</dbReference>
<dbReference type="OrthoDB" id="222110at2"/>
<dbReference type="Gene3D" id="2.120.10.30">
    <property type="entry name" value="TolB, C-terminal domain"/>
    <property type="match status" value="1"/>
</dbReference>
<feature type="signal peptide" evidence="1">
    <location>
        <begin position="1"/>
        <end position="26"/>
    </location>
</feature>
<protein>
    <submittedName>
        <fullName evidence="2">NHL repeat protein</fullName>
    </submittedName>
</protein>
<evidence type="ECO:0000313" key="2">
    <source>
        <dbReference type="EMBL" id="QDT00931.1"/>
    </source>
</evidence>
<dbReference type="RefSeq" id="WP_145062754.1">
    <property type="nucleotide sequence ID" value="NZ_CP036263.1"/>
</dbReference>
<name>A0A517N1B9_9BACT</name>
<dbReference type="AlphaFoldDB" id="A0A517N1B9"/>
<proteinExistence type="predicted"/>
<dbReference type="InterPro" id="IPR011042">
    <property type="entry name" value="6-blade_b-propeller_TolB-like"/>
</dbReference>
<accession>A0A517N1B9</accession>
<reference evidence="2 3" key="1">
    <citation type="submission" date="2019-02" db="EMBL/GenBank/DDBJ databases">
        <title>Deep-cultivation of Planctomycetes and their phenomic and genomic characterization uncovers novel biology.</title>
        <authorList>
            <person name="Wiegand S."/>
            <person name="Jogler M."/>
            <person name="Boedeker C."/>
            <person name="Pinto D."/>
            <person name="Vollmers J."/>
            <person name="Rivas-Marin E."/>
            <person name="Kohn T."/>
            <person name="Peeters S.H."/>
            <person name="Heuer A."/>
            <person name="Rast P."/>
            <person name="Oberbeckmann S."/>
            <person name="Bunk B."/>
            <person name="Jeske O."/>
            <person name="Meyerdierks A."/>
            <person name="Storesund J.E."/>
            <person name="Kallscheuer N."/>
            <person name="Luecker S."/>
            <person name="Lage O.M."/>
            <person name="Pohl T."/>
            <person name="Merkel B.J."/>
            <person name="Hornburger P."/>
            <person name="Mueller R.-W."/>
            <person name="Bruemmer F."/>
            <person name="Labrenz M."/>
            <person name="Spormann A.M."/>
            <person name="Op den Camp H."/>
            <person name="Overmann J."/>
            <person name="Amann R."/>
            <person name="Jetten M.S.M."/>
            <person name="Mascher T."/>
            <person name="Medema M.H."/>
            <person name="Devos D.P."/>
            <person name="Kaster A.-K."/>
            <person name="Ovreas L."/>
            <person name="Rohde M."/>
            <person name="Galperin M.Y."/>
            <person name="Jogler C."/>
        </authorList>
    </citation>
    <scope>NUCLEOTIDE SEQUENCE [LARGE SCALE GENOMIC DNA]</scope>
    <source>
        <strain evidence="2 3">HG15A2</strain>
    </source>
</reference>
<organism evidence="2 3">
    <name type="scientific">Adhaeretor mobilis</name>
    <dbReference type="NCBI Taxonomy" id="1930276"/>
    <lineage>
        <taxon>Bacteria</taxon>
        <taxon>Pseudomonadati</taxon>
        <taxon>Planctomycetota</taxon>
        <taxon>Planctomycetia</taxon>
        <taxon>Pirellulales</taxon>
        <taxon>Lacipirellulaceae</taxon>
        <taxon>Adhaeretor</taxon>
    </lineage>
</organism>
<evidence type="ECO:0000256" key="1">
    <source>
        <dbReference type="SAM" id="SignalP"/>
    </source>
</evidence>
<evidence type="ECO:0000313" key="3">
    <source>
        <dbReference type="Proteomes" id="UP000319852"/>
    </source>
</evidence>
<feature type="chain" id="PRO_5021705019" evidence="1">
    <location>
        <begin position="27"/>
        <end position="134"/>
    </location>
</feature>
<dbReference type="KEGG" id="amob:HG15A2_42730"/>
<gene>
    <name evidence="2" type="ORF">HG15A2_42730</name>
</gene>
<dbReference type="EMBL" id="CP036263">
    <property type="protein sequence ID" value="QDT00931.1"/>
    <property type="molecule type" value="Genomic_DNA"/>
</dbReference>
<keyword evidence="3" id="KW-1185">Reference proteome</keyword>
<dbReference type="Proteomes" id="UP000319852">
    <property type="component" value="Chromosome"/>
</dbReference>
<sequence length="134" mass="13731" precursor="true">MYLSHQTLAGATLILVSALLAASVSAADHIEGRVEGGDVSMIRPDGTVLGHFDAGKNITGPWGVAIDGNDNVWVASSISHSITQLCGVRPENFPPGLATGDPISPPGSYIDGLQTVTAVAIDPAGNAWVANSWN</sequence>
<keyword evidence="1" id="KW-0732">Signal</keyword>